<name>A0A9X1DAI8_9SPHN</name>
<dbReference type="Pfam" id="PF00496">
    <property type="entry name" value="SBP_bac_5"/>
    <property type="match status" value="1"/>
</dbReference>
<evidence type="ECO:0000256" key="1">
    <source>
        <dbReference type="ARBA" id="ARBA00004418"/>
    </source>
</evidence>
<dbReference type="Proteomes" id="UP001138757">
    <property type="component" value="Unassembled WGS sequence"/>
</dbReference>
<dbReference type="InterPro" id="IPR030678">
    <property type="entry name" value="Peptide/Ni-bd"/>
</dbReference>
<evidence type="ECO:0000313" key="6">
    <source>
        <dbReference type="EMBL" id="MBT2186168.1"/>
    </source>
</evidence>
<comment type="caution">
    <text evidence="6">The sequence shown here is derived from an EMBL/GenBank/DDBJ whole genome shotgun (WGS) entry which is preliminary data.</text>
</comment>
<dbReference type="PANTHER" id="PTHR30290">
    <property type="entry name" value="PERIPLASMIC BINDING COMPONENT OF ABC TRANSPORTER"/>
    <property type="match status" value="1"/>
</dbReference>
<dbReference type="AlphaFoldDB" id="A0A9X1DAI8"/>
<dbReference type="InterPro" id="IPR000914">
    <property type="entry name" value="SBP_5_dom"/>
</dbReference>
<dbReference type="GO" id="GO:0015833">
    <property type="term" value="P:peptide transport"/>
    <property type="evidence" value="ECO:0007669"/>
    <property type="project" value="TreeGrafter"/>
</dbReference>
<dbReference type="SUPFAM" id="SSF53850">
    <property type="entry name" value="Periplasmic binding protein-like II"/>
    <property type="match status" value="1"/>
</dbReference>
<evidence type="ECO:0000256" key="4">
    <source>
        <dbReference type="SAM" id="SignalP"/>
    </source>
</evidence>
<gene>
    <name evidence="6" type="ORF">KK488_04335</name>
</gene>
<feature type="signal peptide" evidence="4">
    <location>
        <begin position="1"/>
        <end position="26"/>
    </location>
</feature>
<feature type="chain" id="PRO_5040726633" evidence="4">
    <location>
        <begin position="27"/>
        <end position="626"/>
    </location>
</feature>
<organism evidence="6 7">
    <name type="scientific">Sphingobium nicotianae</name>
    <dbReference type="NCBI Taxonomy" id="2782607"/>
    <lineage>
        <taxon>Bacteria</taxon>
        <taxon>Pseudomonadati</taxon>
        <taxon>Pseudomonadota</taxon>
        <taxon>Alphaproteobacteria</taxon>
        <taxon>Sphingomonadales</taxon>
        <taxon>Sphingomonadaceae</taxon>
        <taxon>Sphingobium</taxon>
    </lineage>
</organism>
<dbReference type="GO" id="GO:1904680">
    <property type="term" value="F:peptide transmembrane transporter activity"/>
    <property type="evidence" value="ECO:0007669"/>
    <property type="project" value="TreeGrafter"/>
</dbReference>
<dbReference type="InterPro" id="IPR039424">
    <property type="entry name" value="SBP_5"/>
</dbReference>
<feature type="domain" description="Solute-binding protein family 5" evidence="5">
    <location>
        <begin position="109"/>
        <end position="496"/>
    </location>
</feature>
<dbReference type="PIRSF" id="PIRSF002741">
    <property type="entry name" value="MppA"/>
    <property type="match status" value="1"/>
</dbReference>
<dbReference type="GO" id="GO:0042884">
    <property type="term" value="P:microcin transport"/>
    <property type="evidence" value="ECO:0007669"/>
    <property type="project" value="TreeGrafter"/>
</dbReference>
<comment type="similarity">
    <text evidence="2">Belongs to the bacterial solute-binding protein 5 family.</text>
</comment>
<keyword evidence="7" id="KW-1185">Reference proteome</keyword>
<evidence type="ECO:0000259" key="5">
    <source>
        <dbReference type="Pfam" id="PF00496"/>
    </source>
</evidence>
<dbReference type="EMBL" id="JAHGAW010000002">
    <property type="protein sequence ID" value="MBT2186168.1"/>
    <property type="molecule type" value="Genomic_DNA"/>
</dbReference>
<dbReference type="RefSeq" id="WP_214621900.1">
    <property type="nucleotide sequence ID" value="NZ_JAHGAW010000002.1"/>
</dbReference>
<accession>A0A9X1DAI8</accession>
<dbReference type="GO" id="GO:0043190">
    <property type="term" value="C:ATP-binding cassette (ABC) transporter complex"/>
    <property type="evidence" value="ECO:0007669"/>
    <property type="project" value="InterPro"/>
</dbReference>
<protein>
    <submittedName>
        <fullName evidence="6">Extracellular solute-binding protein</fullName>
    </submittedName>
</protein>
<sequence>MRRSARRLRALFAVAIVAALTASAPAADSDVTTSYGFATFGTLKYPANFTHFAYTNPDAPKGGVYRAAQLGYFDSFNAFDAIAIAPISLTGLYDQLLSRSGDEPASYYGLLAETLSYPRDIGWVEFKLREKARFSDGTPVTPEDVIFSLNALRGLTVRPVFRRIAASVKDVIKTGPHSVRFILSQKNNRTLVTTVGELMVVPAHYYRHRDFLKKSMEKPVGSGPYEIDRFSPGRSVTLRLRKDYWGKDLPVNKGRYNMDLRTDYYRDAAVMAEAFLSGDYDARIETSALQWPSERRLPQFRDGDLIRSEIHYTKSISYQGIVLNTRRPFFSDRRVREAMLHAFDFEWFRANVLHGYHGRVTDYFQNSAFGIHGVPIGGERAMLEPWRTKLPPALFTRPISLPVLGSRQKQRDNLLQAAALLKAAGYRIENLRLVYPGTHRPVALDFMLGMGVAQERYVAQFVRNLDRLGVTVNLKIYDTSTVRQLTARYDFDMRISLPGVPVLITPGSEMKNQYGSAGVTQKDSGNLAGVDDPVVDALLETIATARDRETVVDAMRALDRVLMWGIYSIPLHHIYPAPTGVMPFTYWNKFGRPPIEARDFFGIPTDTWWIDTAKQAALRKRLGKDI</sequence>
<dbReference type="CDD" id="cd08497">
    <property type="entry name" value="MbnE-like"/>
    <property type="match status" value="1"/>
</dbReference>
<dbReference type="PANTHER" id="PTHR30290:SF64">
    <property type="entry name" value="ABC TRANSPORTER PERIPLASMIC BINDING PROTEIN"/>
    <property type="match status" value="1"/>
</dbReference>
<evidence type="ECO:0000256" key="2">
    <source>
        <dbReference type="ARBA" id="ARBA00005695"/>
    </source>
</evidence>
<dbReference type="Gene3D" id="3.40.190.10">
    <property type="entry name" value="Periplasmic binding protein-like II"/>
    <property type="match status" value="1"/>
</dbReference>
<keyword evidence="3 4" id="KW-0732">Signal</keyword>
<dbReference type="GO" id="GO:0030288">
    <property type="term" value="C:outer membrane-bounded periplasmic space"/>
    <property type="evidence" value="ECO:0007669"/>
    <property type="project" value="TreeGrafter"/>
</dbReference>
<proteinExistence type="inferred from homology"/>
<reference evidence="6" key="1">
    <citation type="submission" date="2021-05" db="EMBL/GenBank/DDBJ databases">
        <title>Genome of Sphingobium sp. strain.</title>
        <authorList>
            <person name="Fan R."/>
        </authorList>
    </citation>
    <scope>NUCLEOTIDE SEQUENCE</scope>
    <source>
        <strain evidence="6">H33</strain>
    </source>
</reference>
<dbReference type="Gene3D" id="3.10.105.10">
    <property type="entry name" value="Dipeptide-binding Protein, Domain 3"/>
    <property type="match status" value="1"/>
</dbReference>
<comment type="subcellular location">
    <subcellularLocation>
        <location evidence="1">Periplasm</location>
    </subcellularLocation>
</comment>
<evidence type="ECO:0000256" key="3">
    <source>
        <dbReference type="ARBA" id="ARBA00022729"/>
    </source>
</evidence>
<evidence type="ECO:0000313" key="7">
    <source>
        <dbReference type="Proteomes" id="UP001138757"/>
    </source>
</evidence>